<feature type="compositionally biased region" description="Polar residues" evidence="1">
    <location>
        <begin position="139"/>
        <end position="151"/>
    </location>
</feature>
<feature type="compositionally biased region" description="Basic and acidic residues" evidence="1">
    <location>
        <begin position="154"/>
        <end position="174"/>
    </location>
</feature>
<feature type="region of interest" description="Disordered" evidence="1">
    <location>
        <begin position="134"/>
        <end position="218"/>
    </location>
</feature>
<accession>A0A699J5N6</accession>
<feature type="region of interest" description="Disordered" evidence="1">
    <location>
        <begin position="491"/>
        <end position="544"/>
    </location>
</feature>
<feature type="compositionally biased region" description="Polar residues" evidence="1">
    <location>
        <begin position="259"/>
        <end position="269"/>
    </location>
</feature>
<evidence type="ECO:0000256" key="1">
    <source>
        <dbReference type="SAM" id="MobiDB-lite"/>
    </source>
</evidence>
<feature type="region of interest" description="Disordered" evidence="1">
    <location>
        <begin position="74"/>
        <end position="112"/>
    </location>
</feature>
<feature type="compositionally biased region" description="Basic and acidic residues" evidence="1">
    <location>
        <begin position="91"/>
        <end position="100"/>
    </location>
</feature>
<feature type="compositionally biased region" description="Basic residues" evidence="1">
    <location>
        <begin position="74"/>
        <end position="87"/>
    </location>
</feature>
<organism evidence="2">
    <name type="scientific">Tanacetum cinerariifolium</name>
    <name type="common">Dalmatian daisy</name>
    <name type="synonym">Chrysanthemum cinerariifolium</name>
    <dbReference type="NCBI Taxonomy" id="118510"/>
    <lineage>
        <taxon>Eukaryota</taxon>
        <taxon>Viridiplantae</taxon>
        <taxon>Streptophyta</taxon>
        <taxon>Embryophyta</taxon>
        <taxon>Tracheophyta</taxon>
        <taxon>Spermatophyta</taxon>
        <taxon>Magnoliopsida</taxon>
        <taxon>eudicotyledons</taxon>
        <taxon>Gunneridae</taxon>
        <taxon>Pentapetalae</taxon>
        <taxon>asterids</taxon>
        <taxon>campanulids</taxon>
        <taxon>Asterales</taxon>
        <taxon>Asteraceae</taxon>
        <taxon>Asteroideae</taxon>
        <taxon>Anthemideae</taxon>
        <taxon>Anthemidinae</taxon>
        <taxon>Tanacetum</taxon>
    </lineage>
</organism>
<feature type="region of interest" description="Disordered" evidence="1">
    <location>
        <begin position="255"/>
        <end position="279"/>
    </location>
</feature>
<evidence type="ECO:0000313" key="2">
    <source>
        <dbReference type="EMBL" id="GFA11616.1"/>
    </source>
</evidence>
<protein>
    <submittedName>
        <fullName evidence="2">Uncharacterized protein</fullName>
    </submittedName>
</protein>
<gene>
    <name evidence="2" type="ORF">Tci_583588</name>
</gene>
<proteinExistence type="predicted"/>
<dbReference type="AlphaFoldDB" id="A0A699J5N6"/>
<sequence>MRIDPTKTQKEPTYQVVADALALTTRYLAFLITADVSEIYMQQFWMTNRQMRESTSYKTYLAYVTGEASPKMKRKFKKPASPLKKRTLVTIKEEEPEPAKKVKKAPAKAERSKGIELLSNAALLDEAQLKKALKRSKQDTNIHQAGGSSNSNDEENKQDESDDDHEKADDERTKSGNPRTSDDEEEIRDDEYVHTPEDYVPTDGETNDKSNDVDEEEYDGIDKELYSDVNVRLIDAEPDDKDKGDKEMTKAKIVETEQKNVNQEGASNQVKDDDHATQKTEVPIQSSSIFFDYAAKFLNFDNIPPVETEVVSMLDIDVQHEAPRTSPLLTIVVSVKMLKEVDHKSKILTAYKFEVPTIVKEHLGTSLDDSIHKVIQRHTVERIKEHSILADAVNALKQQQNLQKSAEEIQKIKMEQVEKLPESKYTIRSSDKTALIEFDMKKALFDSMHASKSFNKYPTNKTLYHALIESLIKDENDMDQGETMFEVGDTQRPHNQEQDMGNTDDQPNVEATPKHDWFKKPERPSTPDLDWNVRKSVDFRPPQT</sequence>
<feature type="compositionally biased region" description="Basic and acidic residues" evidence="1">
    <location>
        <begin position="512"/>
        <end position="538"/>
    </location>
</feature>
<name>A0A699J5N6_TANCI</name>
<reference evidence="2" key="1">
    <citation type="journal article" date="2019" name="Sci. Rep.">
        <title>Draft genome of Tanacetum cinerariifolium, the natural source of mosquito coil.</title>
        <authorList>
            <person name="Yamashiro T."/>
            <person name="Shiraishi A."/>
            <person name="Satake H."/>
            <person name="Nakayama K."/>
        </authorList>
    </citation>
    <scope>NUCLEOTIDE SEQUENCE</scope>
</reference>
<comment type="caution">
    <text evidence="2">The sequence shown here is derived from an EMBL/GenBank/DDBJ whole genome shotgun (WGS) entry which is preliminary data.</text>
</comment>
<dbReference type="EMBL" id="BKCJ010371334">
    <property type="protein sequence ID" value="GFA11616.1"/>
    <property type="molecule type" value="Genomic_DNA"/>
</dbReference>